<dbReference type="SUPFAM" id="SSF50630">
    <property type="entry name" value="Acid proteases"/>
    <property type="match status" value="1"/>
</dbReference>
<dbReference type="AlphaFoldDB" id="A0A392Q0A1"/>
<evidence type="ECO:0000313" key="2">
    <source>
        <dbReference type="Proteomes" id="UP000265520"/>
    </source>
</evidence>
<organism evidence="1 2">
    <name type="scientific">Trifolium medium</name>
    <dbReference type="NCBI Taxonomy" id="97028"/>
    <lineage>
        <taxon>Eukaryota</taxon>
        <taxon>Viridiplantae</taxon>
        <taxon>Streptophyta</taxon>
        <taxon>Embryophyta</taxon>
        <taxon>Tracheophyta</taxon>
        <taxon>Spermatophyta</taxon>
        <taxon>Magnoliopsida</taxon>
        <taxon>eudicotyledons</taxon>
        <taxon>Gunneridae</taxon>
        <taxon>Pentapetalae</taxon>
        <taxon>rosids</taxon>
        <taxon>fabids</taxon>
        <taxon>Fabales</taxon>
        <taxon>Fabaceae</taxon>
        <taxon>Papilionoideae</taxon>
        <taxon>50 kb inversion clade</taxon>
        <taxon>NPAAA clade</taxon>
        <taxon>Hologalegina</taxon>
        <taxon>IRL clade</taxon>
        <taxon>Trifolieae</taxon>
        <taxon>Trifolium</taxon>
    </lineage>
</organism>
<protein>
    <submittedName>
        <fullName evidence="1">Uncharacterized protein</fullName>
    </submittedName>
</protein>
<accession>A0A392Q0A1</accession>
<name>A0A392Q0A1_9FABA</name>
<reference evidence="1 2" key="1">
    <citation type="journal article" date="2018" name="Front. Plant Sci.">
        <title>Red Clover (Trifolium pratense) and Zigzag Clover (T. medium) - A Picture of Genomic Similarities and Differences.</title>
        <authorList>
            <person name="Dluhosova J."/>
            <person name="Istvanek J."/>
            <person name="Nedelnik J."/>
            <person name="Repkova J."/>
        </authorList>
    </citation>
    <scope>NUCLEOTIDE SEQUENCE [LARGE SCALE GENOMIC DNA]</scope>
    <source>
        <strain evidence="2">cv. 10/8</strain>
        <tissue evidence="1">Leaf</tissue>
    </source>
</reference>
<comment type="caution">
    <text evidence="1">The sequence shown here is derived from an EMBL/GenBank/DDBJ whole genome shotgun (WGS) entry which is preliminary data.</text>
</comment>
<dbReference type="Proteomes" id="UP000265520">
    <property type="component" value="Unassembled WGS sequence"/>
</dbReference>
<evidence type="ECO:0000313" key="1">
    <source>
        <dbReference type="EMBL" id="MCI17006.1"/>
    </source>
</evidence>
<keyword evidence="2" id="KW-1185">Reference proteome</keyword>
<dbReference type="Pfam" id="PF08284">
    <property type="entry name" value="RVP_2"/>
    <property type="match status" value="1"/>
</dbReference>
<sequence>MLLLLDHEEETPTDTTLVAENEAIVEEDTHHLSLNAMRGSNGVGTIRFTGQIGSIQVKILVDGGSSDNFIQPRIAQVLRLPIEPAPNLRVLVGNGQMLSAEGLIQQLPLNIQGQEVKVPVYLLQISGADVILGSTWLATLGPHVADYAALTLKFFQNGQFITLQGERAVEASPAQLHHFRRLQNT</sequence>
<dbReference type="InterPro" id="IPR021109">
    <property type="entry name" value="Peptidase_aspartic_dom_sf"/>
</dbReference>
<dbReference type="Gene3D" id="2.40.70.10">
    <property type="entry name" value="Acid Proteases"/>
    <property type="match status" value="1"/>
</dbReference>
<dbReference type="EMBL" id="LXQA010103457">
    <property type="protein sequence ID" value="MCI17006.1"/>
    <property type="molecule type" value="Genomic_DNA"/>
</dbReference>
<feature type="non-terminal residue" evidence="1">
    <location>
        <position position="185"/>
    </location>
</feature>
<dbReference type="CDD" id="cd00303">
    <property type="entry name" value="retropepsin_like"/>
    <property type="match status" value="1"/>
</dbReference>
<proteinExistence type="predicted"/>